<dbReference type="InterPro" id="IPR028978">
    <property type="entry name" value="Chorismate_lyase_/UTRA_dom_sf"/>
</dbReference>
<dbReference type="Pfam" id="PF00392">
    <property type="entry name" value="GntR"/>
    <property type="match status" value="1"/>
</dbReference>
<feature type="domain" description="HTH gntR-type" evidence="4">
    <location>
        <begin position="14"/>
        <end position="82"/>
    </location>
</feature>
<dbReference type="Gene3D" id="1.10.10.10">
    <property type="entry name" value="Winged helix-like DNA-binding domain superfamily/Winged helix DNA-binding domain"/>
    <property type="match status" value="1"/>
</dbReference>
<evidence type="ECO:0000313" key="5">
    <source>
        <dbReference type="EMBL" id="RGQ04679.1"/>
    </source>
</evidence>
<accession>A0A411ZPD5</accession>
<proteinExistence type="predicted"/>
<evidence type="ECO:0000313" key="8">
    <source>
        <dbReference type="Proteomes" id="UP000286147"/>
    </source>
</evidence>
<dbReference type="PANTHER" id="PTHR44846">
    <property type="entry name" value="MANNOSYL-D-GLYCERATE TRANSPORT/METABOLISM SYSTEM REPRESSOR MNGR-RELATED"/>
    <property type="match status" value="1"/>
</dbReference>
<evidence type="ECO:0000259" key="4">
    <source>
        <dbReference type="PROSITE" id="PS50949"/>
    </source>
</evidence>
<dbReference type="SUPFAM" id="SSF64288">
    <property type="entry name" value="Chorismate lyase-like"/>
    <property type="match status" value="1"/>
</dbReference>
<evidence type="ECO:0000256" key="1">
    <source>
        <dbReference type="ARBA" id="ARBA00023015"/>
    </source>
</evidence>
<reference evidence="7 8" key="1">
    <citation type="submission" date="2018-08" db="EMBL/GenBank/DDBJ databases">
        <title>A genome reference for cultivated species of the human gut microbiota.</title>
        <authorList>
            <person name="Zou Y."/>
            <person name="Xue W."/>
            <person name="Luo G."/>
        </authorList>
    </citation>
    <scope>NUCLEOTIDE SEQUENCE [LARGE SCALE GENOMIC DNA]</scope>
    <source>
        <strain evidence="6 8">AF27-12</strain>
        <strain evidence="5 7">AF29-2</strain>
    </source>
</reference>
<sequence length="252" mass="29842">MLQYWQRRRAMSNKCLHAVIYDKLLNRIINNEFKDTNKLPSEAELQKYYGVSRITIRRAIQDLQNDGYVMKYSGKGTIIQSQKFILDLQKLDSFSNETKVKGIDSYSILVKFENILPPIKVRNALNLLSNDKVYYIERIRCMNNSKIGVHKSYITQKNNIILRNSDFTDKHSSLYELLKKQHIQLNSAQENIEAIMPSSYIQNLLELPSNIPIFYRERLTYDINDIPVEYVEMFYRSDDYKYTIKLNINKNK</sequence>
<dbReference type="InterPro" id="IPR050679">
    <property type="entry name" value="Bact_HTH_transcr_reg"/>
</dbReference>
<evidence type="ECO:0000256" key="3">
    <source>
        <dbReference type="ARBA" id="ARBA00023163"/>
    </source>
</evidence>
<dbReference type="InterPro" id="IPR000524">
    <property type="entry name" value="Tscrpt_reg_HTH_GntR"/>
</dbReference>
<dbReference type="PRINTS" id="PR00035">
    <property type="entry name" value="HTHGNTR"/>
</dbReference>
<name>A0A411ZPD5_9FIRM</name>
<dbReference type="Pfam" id="PF07702">
    <property type="entry name" value="UTRA"/>
    <property type="match status" value="1"/>
</dbReference>
<dbReference type="Proteomes" id="UP000284662">
    <property type="component" value="Unassembled WGS sequence"/>
</dbReference>
<dbReference type="SMART" id="SM00345">
    <property type="entry name" value="HTH_GNTR"/>
    <property type="match status" value="1"/>
</dbReference>
<organism evidence="5 7">
    <name type="scientific">Megamonas rupellensis</name>
    <dbReference type="NCBI Taxonomy" id="491921"/>
    <lineage>
        <taxon>Bacteria</taxon>
        <taxon>Bacillati</taxon>
        <taxon>Bacillota</taxon>
        <taxon>Negativicutes</taxon>
        <taxon>Selenomonadales</taxon>
        <taxon>Selenomonadaceae</taxon>
        <taxon>Megamonas</taxon>
    </lineage>
</organism>
<dbReference type="PROSITE" id="PS50949">
    <property type="entry name" value="HTH_GNTR"/>
    <property type="match status" value="1"/>
</dbReference>
<dbReference type="PANTHER" id="PTHR44846:SF17">
    <property type="entry name" value="GNTR-FAMILY TRANSCRIPTIONAL REGULATOR"/>
    <property type="match status" value="1"/>
</dbReference>
<dbReference type="InterPro" id="IPR036388">
    <property type="entry name" value="WH-like_DNA-bd_sf"/>
</dbReference>
<evidence type="ECO:0000256" key="2">
    <source>
        <dbReference type="ARBA" id="ARBA00023125"/>
    </source>
</evidence>
<dbReference type="Gene3D" id="3.40.1410.10">
    <property type="entry name" value="Chorismate lyase-like"/>
    <property type="match status" value="1"/>
</dbReference>
<dbReference type="SMART" id="SM00866">
    <property type="entry name" value="UTRA"/>
    <property type="match status" value="1"/>
</dbReference>
<gene>
    <name evidence="6" type="ORF">DWY77_07645</name>
    <name evidence="5" type="ORF">DWZ11_07635</name>
</gene>
<dbReference type="EMBL" id="QRTP01000017">
    <property type="protein sequence ID" value="RGQ82331.1"/>
    <property type="molecule type" value="Genomic_DNA"/>
</dbReference>
<keyword evidence="3" id="KW-0804">Transcription</keyword>
<dbReference type="GO" id="GO:0045892">
    <property type="term" value="P:negative regulation of DNA-templated transcription"/>
    <property type="evidence" value="ECO:0007669"/>
    <property type="project" value="TreeGrafter"/>
</dbReference>
<comment type="caution">
    <text evidence="5">The sequence shown here is derived from an EMBL/GenBank/DDBJ whole genome shotgun (WGS) entry which is preliminary data.</text>
</comment>
<dbReference type="CDD" id="cd07377">
    <property type="entry name" value="WHTH_GntR"/>
    <property type="match status" value="1"/>
</dbReference>
<dbReference type="AlphaFoldDB" id="A0A411ZPD5"/>
<keyword evidence="1" id="KW-0805">Transcription regulation</keyword>
<dbReference type="SUPFAM" id="SSF46785">
    <property type="entry name" value="Winged helix' DNA-binding domain"/>
    <property type="match status" value="1"/>
</dbReference>
<dbReference type="InterPro" id="IPR011663">
    <property type="entry name" value="UTRA"/>
</dbReference>
<keyword evidence="2" id="KW-0238">DNA-binding</keyword>
<dbReference type="Proteomes" id="UP000286147">
    <property type="component" value="Unassembled WGS sequence"/>
</dbReference>
<evidence type="ECO:0000313" key="7">
    <source>
        <dbReference type="Proteomes" id="UP000284662"/>
    </source>
</evidence>
<dbReference type="InterPro" id="IPR036390">
    <property type="entry name" value="WH_DNA-bd_sf"/>
</dbReference>
<dbReference type="GO" id="GO:0003677">
    <property type="term" value="F:DNA binding"/>
    <property type="evidence" value="ECO:0007669"/>
    <property type="project" value="UniProtKB-KW"/>
</dbReference>
<protein>
    <submittedName>
        <fullName evidence="5">GntR family transcriptional regulator</fullName>
    </submittedName>
</protein>
<evidence type="ECO:0000313" key="6">
    <source>
        <dbReference type="EMBL" id="RGQ82331.1"/>
    </source>
</evidence>
<dbReference type="GO" id="GO:0003700">
    <property type="term" value="F:DNA-binding transcription factor activity"/>
    <property type="evidence" value="ECO:0007669"/>
    <property type="project" value="InterPro"/>
</dbReference>
<dbReference type="EMBL" id="QRST01000013">
    <property type="protein sequence ID" value="RGQ04679.1"/>
    <property type="molecule type" value="Genomic_DNA"/>
</dbReference>